<dbReference type="AlphaFoldDB" id="A0A0A1UW89"/>
<dbReference type="OrthoDB" id="2740448at2759"/>
<proteinExistence type="predicted"/>
<evidence type="ECO:0000313" key="2">
    <source>
        <dbReference type="EMBL" id="EXV02179.1"/>
    </source>
</evidence>
<comment type="caution">
    <text evidence="2">The sequence shown here is derived from an EMBL/GenBank/DDBJ whole genome shotgun (WGS) entry which is preliminary data.</text>
</comment>
<dbReference type="Proteomes" id="UP000030151">
    <property type="component" value="Unassembled WGS sequence"/>
</dbReference>
<reference evidence="2 3" key="1">
    <citation type="submission" date="2014-02" db="EMBL/GenBank/DDBJ databases">
        <title>The genome sequence of the entomopathogenic fungus Metarhizium robertsii ARSEF 2575.</title>
        <authorList>
            <person name="Giuliano Garisto Donzelli B."/>
            <person name="Roe B.A."/>
            <person name="Macmil S.L."/>
            <person name="Krasnoff S.B."/>
            <person name="Gibson D.M."/>
        </authorList>
    </citation>
    <scope>NUCLEOTIDE SEQUENCE [LARGE SCALE GENOMIC DNA]</scope>
    <source>
        <strain evidence="2 3">ARSEF 2575</strain>
    </source>
</reference>
<dbReference type="eggNOG" id="ENOG502SVEJ">
    <property type="taxonomic scope" value="Eukaryota"/>
</dbReference>
<evidence type="ECO:0000256" key="1">
    <source>
        <dbReference type="SAM" id="MobiDB-lite"/>
    </source>
</evidence>
<name>A0A0A1UW89_9HYPO</name>
<organism evidence="2 3">
    <name type="scientific">Metarhizium robertsii</name>
    <dbReference type="NCBI Taxonomy" id="568076"/>
    <lineage>
        <taxon>Eukaryota</taxon>
        <taxon>Fungi</taxon>
        <taxon>Dikarya</taxon>
        <taxon>Ascomycota</taxon>
        <taxon>Pezizomycotina</taxon>
        <taxon>Sordariomycetes</taxon>
        <taxon>Hypocreomycetidae</taxon>
        <taxon>Hypocreales</taxon>
        <taxon>Clavicipitaceae</taxon>
        <taxon>Metarhizium</taxon>
    </lineage>
</organism>
<protein>
    <submittedName>
        <fullName evidence="2">Uncharacterized protein</fullName>
    </submittedName>
</protein>
<dbReference type="EMBL" id="JELW01000005">
    <property type="protein sequence ID" value="EXV02179.1"/>
    <property type="molecule type" value="Genomic_DNA"/>
</dbReference>
<feature type="region of interest" description="Disordered" evidence="1">
    <location>
        <begin position="1"/>
        <end position="22"/>
    </location>
</feature>
<feature type="compositionally biased region" description="Low complexity" evidence="1">
    <location>
        <begin position="11"/>
        <end position="22"/>
    </location>
</feature>
<dbReference type="HOGENOM" id="CLU_091801_0_0_1"/>
<accession>A0A0A1UW89</accession>
<sequence>MAKARRSRKNATGGATIAPTAPQTTSALRTDGILGYKIRVLLYDLLNITKDPSSARRLNATVDEHYLSTPYFTAPEAETIKNATVDVEISSHLIPDDSSATEAILEKSLYGALCALLQNFLDKRRASGDARPCGPHDLAPIFAALFGIELEELKDEKFLGRLRRNGV</sequence>
<gene>
    <name evidence="2" type="ORF">X797_004308</name>
</gene>
<evidence type="ECO:0000313" key="3">
    <source>
        <dbReference type="Proteomes" id="UP000030151"/>
    </source>
</evidence>